<comment type="function">
    <text evidence="9 10">This protein specifically catalyzes the removal of signal peptides from prolipoproteins.</text>
</comment>
<feature type="transmembrane region" description="Helical" evidence="9">
    <location>
        <begin position="61"/>
        <end position="87"/>
    </location>
</feature>
<dbReference type="PROSITE" id="PS00855">
    <property type="entry name" value="SPASE_II"/>
    <property type="match status" value="1"/>
</dbReference>
<evidence type="ECO:0000256" key="7">
    <source>
        <dbReference type="ARBA" id="ARBA00022989"/>
    </source>
</evidence>
<protein>
    <recommendedName>
        <fullName evidence="9">Lipoprotein signal peptidase</fullName>
        <ecNumber evidence="9">3.4.23.36</ecNumber>
    </recommendedName>
    <alternativeName>
        <fullName evidence="9">Prolipoprotein signal peptidase</fullName>
    </alternativeName>
    <alternativeName>
        <fullName evidence="9">Signal peptidase II</fullName>
        <shortName evidence="9">SPase II</shortName>
    </alternativeName>
</protein>
<feature type="active site" evidence="9">
    <location>
        <position position="124"/>
    </location>
</feature>
<feature type="transmembrane region" description="Helical" evidence="9">
    <location>
        <begin position="94"/>
        <end position="114"/>
    </location>
</feature>
<dbReference type="NCBIfam" id="TIGR00077">
    <property type="entry name" value="lspA"/>
    <property type="match status" value="1"/>
</dbReference>
<evidence type="ECO:0000256" key="5">
    <source>
        <dbReference type="ARBA" id="ARBA00022750"/>
    </source>
</evidence>
<keyword evidence="8 9" id="KW-0472">Membrane</keyword>
<keyword evidence="4 9" id="KW-0812">Transmembrane</keyword>
<dbReference type="OrthoDB" id="4308908at2"/>
<dbReference type="RefSeq" id="WP_149621046.1">
    <property type="nucleotide sequence ID" value="NZ_JBITUG010000002.1"/>
</dbReference>
<evidence type="ECO:0000256" key="2">
    <source>
        <dbReference type="ARBA" id="ARBA00022475"/>
    </source>
</evidence>
<evidence type="ECO:0000256" key="8">
    <source>
        <dbReference type="ARBA" id="ARBA00023136"/>
    </source>
</evidence>
<evidence type="ECO:0000256" key="6">
    <source>
        <dbReference type="ARBA" id="ARBA00022801"/>
    </source>
</evidence>
<keyword evidence="3 9" id="KW-0645">Protease</keyword>
<comment type="pathway">
    <text evidence="9">Protein modification; lipoprotein biosynthesis (signal peptide cleavage).</text>
</comment>
<comment type="similarity">
    <text evidence="1 9 11">Belongs to the peptidase A8 family.</text>
</comment>
<dbReference type="PRINTS" id="PR00781">
    <property type="entry name" value="LIPOSIGPTASE"/>
</dbReference>
<comment type="caution">
    <text evidence="9">Lacks conserved residue(s) required for the propagation of feature annotation.</text>
</comment>
<comment type="caution">
    <text evidence="12">The sequence shown here is derived from an EMBL/GenBank/DDBJ whole genome shotgun (WGS) entry which is preliminary data.</text>
</comment>
<dbReference type="Pfam" id="PF01252">
    <property type="entry name" value="Peptidase_A8"/>
    <property type="match status" value="1"/>
</dbReference>
<proteinExistence type="inferred from homology"/>
<keyword evidence="5 9" id="KW-0064">Aspartyl protease</keyword>
<evidence type="ECO:0000313" key="13">
    <source>
        <dbReference type="Proteomes" id="UP000323856"/>
    </source>
</evidence>
<sequence>MNNPRPRHPLVRRLLLGTMVLVIAGGDLLIKSTVVQGLGEGKILDYGVINIRLAYNPGVAFSLGASLPPGVVATVTAALVAVLAVILFRAAPGLSRTSCAGAALLLGGALGNLVDRMDGAGVVDYLHTGWFPTFNLADIFVVSGAALLALGSLRKTGPTGEEDSLEVPR</sequence>
<dbReference type="AlphaFoldDB" id="A0A5B0E241"/>
<dbReference type="EMBL" id="VOBL01000036">
    <property type="protein sequence ID" value="KAA0973127.1"/>
    <property type="molecule type" value="Genomic_DNA"/>
</dbReference>
<evidence type="ECO:0000256" key="9">
    <source>
        <dbReference type="HAMAP-Rule" id="MF_00161"/>
    </source>
</evidence>
<dbReference type="GO" id="GO:0004190">
    <property type="term" value="F:aspartic-type endopeptidase activity"/>
    <property type="evidence" value="ECO:0007669"/>
    <property type="project" value="UniProtKB-UniRule"/>
</dbReference>
<accession>A0A5B0E241</accession>
<evidence type="ECO:0000256" key="11">
    <source>
        <dbReference type="RuleBase" id="RU004181"/>
    </source>
</evidence>
<dbReference type="InterPro" id="IPR001872">
    <property type="entry name" value="Peptidase_A8"/>
</dbReference>
<dbReference type="Proteomes" id="UP000323856">
    <property type="component" value="Unassembled WGS sequence"/>
</dbReference>
<organism evidence="12 13">
    <name type="scientific">Paeniglutamicibacter gangotriensis</name>
    <dbReference type="NCBI Taxonomy" id="254787"/>
    <lineage>
        <taxon>Bacteria</taxon>
        <taxon>Bacillati</taxon>
        <taxon>Actinomycetota</taxon>
        <taxon>Actinomycetes</taxon>
        <taxon>Micrococcales</taxon>
        <taxon>Micrococcaceae</taxon>
        <taxon>Paeniglutamicibacter</taxon>
    </lineage>
</organism>
<dbReference type="HAMAP" id="MF_00161">
    <property type="entry name" value="LspA"/>
    <property type="match status" value="1"/>
</dbReference>
<evidence type="ECO:0000313" key="12">
    <source>
        <dbReference type="EMBL" id="KAA0973127.1"/>
    </source>
</evidence>
<comment type="subcellular location">
    <subcellularLocation>
        <location evidence="9">Cell membrane</location>
        <topology evidence="9">Multi-pass membrane protein</topology>
    </subcellularLocation>
</comment>
<evidence type="ECO:0000256" key="3">
    <source>
        <dbReference type="ARBA" id="ARBA00022670"/>
    </source>
</evidence>
<dbReference type="GO" id="GO:0005886">
    <property type="term" value="C:plasma membrane"/>
    <property type="evidence" value="ECO:0007669"/>
    <property type="project" value="UniProtKB-SubCell"/>
</dbReference>
<feature type="active site" evidence="9">
    <location>
        <position position="138"/>
    </location>
</feature>
<keyword evidence="7 9" id="KW-1133">Transmembrane helix</keyword>
<keyword evidence="2 9" id="KW-1003">Cell membrane</keyword>
<comment type="catalytic activity">
    <reaction evidence="9 10">
        <text>Release of signal peptides from bacterial membrane prolipoproteins. Hydrolyzes -Xaa-Yaa-Zaa-|-(S,diacylglyceryl)Cys-, in which Xaa is hydrophobic (preferably Leu), and Yaa (Ala or Ser) and Zaa (Gly or Ala) have small, neutral side chains.</text>
        <dbReference type="EC" id="3.4.23.36"/>
    </reaction>
</comment>
<keyword evidence="6 9" id="KW-0378">Hydrolase</keyword>
<evidence type="ECO:0000256" key="1">
    <source>
        <dbReference type="ARBA" id="ARBA00006139"/>
    </source>
</evidence>
<dbReference type="UniPathway" id="UPA00665"/>
<gene>
    <name evidence="9 12" type="primary">lspA</name>
    <name evidence="12" type="ORF">FQ154_19725</name>
</gene>
<dbReference type="EC" id="3.4.23.36" evidence="9"/>
<evidence type="ECO:0000256" key="4">
    <source>
        <dbReference type="ARBA" id="ARBA00022692"/>
    </source>
</evidence>
<dbReference type="GO" id="GO:0006508">
    <property type="term" value="P:proteolysis"/>
    <property type="evidence" value="ECO:0007669"/>
    <property type="project" value="UniProtKB-KW"/>
</dbReference>
<dbReference type="NCBIfam" id="NF011362">
    <property type="entry name" value="PRK14781.1"/>
    <property type="match status" value="1"/>
</dbReference>
<evidence type="ECO:0000256" key="10">
    <source>
        <dbReference type="RuleBase" id="RU000594"/>
    </source>
</evidence>
<dbReference type="PANTHER" id="PTHR33695">
    <property type="entry name" value="LIPOPROTEIN SIGNAL PEPTIDASE"/>
    <property type="match status" value="1"/>
</dbReference>
<name>A0A5B0E241_9MICC</name>
<dbReference type="PANTHER" id="PTHR33695:SF1">
    <property type="entry name" value="LIPOPROTEIN SIGNAL PEPTIDASE"/>
    <property type="match status" value="1"/>
</dbReference>
<reference evidence="12 13" key="1">
    <citation type="submission" date="2019-07" db="EMBL/GenBank/DDBJ databases">
        <title>Analysis of the biochemical properties, biological activity and biotechnological potential of siderophores and biosurfactants produced by Antarctic psychrotolerant bacteria.</title>
        <authorList>
            <person name="Styczynski M."/>
            <person name="Krucon T."/>
            <person name="Decewicz P."/>
            <person name="Dziewit L."/>
        </authorList>
    </citation>
    <scope>NUCLEOTIDE SEQUENCE [LARGE SCALE GENOMIC DNA]</scope>
    <source>
        <strain evidence="12 13">ANT_H27</strain>
    </source>
</reference>
<feature type="transmembrane region" description="Helical" evidence="9">
    <location>
        <begin position="134"/>
        <end position="153"/>
    </location>
</feature>